<evidence type="ECO:0000313" key="3">
    <source>
        <dbReference type="Proteomes" id="UP000631114"/>
    </source>
</evidence>
<dbReference type="Proteomes" id="UP000631114">
    <property type="component" value="Unassembled WGS sequence"/>
</dbReference>
<feature type="chain" id="PRO_5032797496" evidence="1">
    <location>
        <begin position="28"/>
        <end position="139"/>
    </location>
</feature>
<gene>
    <name evidence="2" type="ORF">IFM89_031302</name>
</gene>
<dbReference type="AlphaFoldDB" id="A0A835IYL4"/>
<keyword evidence="1" id="KW-0732">Signal</keyword>
<name>A0A835IYL4_9MAGN</name>
<dbReference type="EMBL" id="JADFTS010000001">
    <property type="protein sequence ID" value="KAF9626175.1"/>
    <property type="molecule type" value="Genomic_DNA"/>
</dbReference>
<proteinExistence type="predicted"/>
<sequence>MAMAKFVAFMLVAMFAVSMLQSTLVLASETQANLDGGRSYGQGALRSYRDHEYHLGLPFITNAPTNAQEGAGKLVITIKHACSFVRSAAQSVCVCPQALMETKLCVLATITGRPRGVDQNALEQSHYLSWFSVYLLPFY</sequence>
<organism evidence="2 3">
    <name type="scientific">Coptis chinensis</name>
    <dbReference type="NCBI Taxonomy" id="261450"/>
    <lineage>
        <taxon>Eukaryota</taxon>
        <taxon>Viridiplantae</taxon>
        <taxon>Streptophyta</taxon>
        <taxon>Embryophyta</taxon>
        <taxon>Tracheophyta</taxon>
        <taxon>Spermatophyta</taxon>
        <taxon>Magnoliopsida</taxon>
        <taxon>Ranunculales</taxon>
        <taxon>Ranunculaceae</taxon>
        <taxon>Coptidoideae</taxon>
        <taxon>Coptis</taxon>
    </lineage>
</organism>
<comment type="caution">
    <text evidence="2">The sequence shown here is derived from an EMBL/GenBank/DDBJ whole genome shotgun (WGS) entry which is preliminary data.</text>
</comment>
<evidence type="ECO:0000313" key="2">
    <source>
        <dbReference type="EMBL" id="KAF9626175.1"/>
    </source>
</evidence>
<dbReference type="OrthoDB" id="1915803at2759"/>
<reference evidence="2 3" key="1">
    <citation type="submission" date="2020-10" db="EMBL/GenBank/DDBJ databases">
        <title>The Coptis chinensis genome and diversification of protoberbering-type alkaloids.</title>
        <authorList>
            <person name="Wang B."/>
            <person name="Shu S."/>
            <person name="Song C."/>
            <person name="Liu Y."/>
        </authorList>
    </citation>
    <scope>NUCLEOTIDE SEQUENCE [LARGE SCALE GENOMIC DNA]</scope>
    <source>
        <strain evidence="2">HL-2020</strain>
        <tissue evidence="2">Leaf</tissue>
    </source>
</reference>
<keyword evidence="3" id="KW-1185">Reference proteome</keyword>
<accession>A0A835IYL4</accession>
<feature type="signal peptide" evidence="1">
    <location>
        <begin position="1"/>
        <end position="27"/>
    </location>
</feature>
<evidence type="ECO:0000256" key="1">
    <source>
        <dbReference type="SAM" id="SignalP"/>
    </source>
</evidence>
<protein>
    <submittedName>
        <fullName evidence="2">Uncharacterized protein</fullName>
    </submittedName>
</protein>